<dbReference type="EMBL" id="QICN01000002">
    <property type="protein sequence ID" value="PXV70309.1"/>
    <property type="molecule type" value="Genomic_DNA"/>
</dbReference>
<organism evidence="2 3">
    <name type="scientific">Sinimarinibacterium flocculans</name>
    <dbReference type="NCBI Taxonomy" id="985250"/>
    <lineage>
        <taxon>Bacteria</taxon>
        <taxon>Pseudomonadati</taxon>
        <taxon>Pseudomonadota</taxon>
        <taxon>Gammaproteobacteria</taxon>
        <taxon>Nevskiales</taxon>
        <taxon>Nevskiaceae</taxon>
        <taxon>Sinimarinibacterium</taxon>
    </lineage>
</organism>
<name>A0A318EHP8_9GAMM</name>
<dbReference type="AlphaFoldDB" id="A0A318EHP8"/>
<evidence type="ECO:0000259" key="1">
    <source>
        <dbReference type="SMART" id="SM00065"/>
    </source>
</evidence>
<dbReference type="RefSeq" id="WP_110263987.1">
    <property type="nucleotide sequence ID" value="NZ_CAKZQT010000038.1"/>
</dbReference>
<dbReference type="Gene3D" id="3.30.450.40">
    <property type="match status" value="1"/>
</dbReference>
<dbReference type="Proteomes" id="UP000248330">
    <property type="component" value="Unassembled WGS sequence"/>
</dbReference>
<dbReference type="InterPro" id="IPR003018">
    <property type="entry name" value="GAF"/>
</dbReference>
<keyword evidence="3" id="KW-1185">Reference proteome</keyword>
<evidence type="ECO:0000313" key="2">
    <source>
        <dbReference type="EMBL" id="PXV70309.1"/>
    </source>
</evidence>
<dbReference type="InterPro" id="IPR029016">
    <property type="entry name" value="GAF-like_dom_sf"/>
</dbReference>
<feature type="domain" description="GAF" evidence="1">
    <location>
        <begin position="18"/>
        <end position="159"/>
    </location>
</feature>
<accession>A0A318EHP8</accession>
<protein>
    <submittedName>
        <fullName evidence="2">GAF domain-containing protein</fullName>
    </submittedName>
</protein>
<dbReference type="SMART" id="SM00065">
    <property type="entry name" value="GAF"/>
    <property type="match status" value="1"/>
</dbReference>
<gene>
    <name evidence="2" type="ORF">C8D93_102161</name>
</gene>
<sequence length="173" mass="17760">MLRGLQSAIAWTSSASEPAQQVLRNTLRSACDVIGADAGFTLQTREDAVFEVACANRLGPTQLLDAVLGRAASALHRALVFGELGLADPAGSALTPDAEAAPAVVALPLDLGQRERGVLCLLRDDGPRGLSELDLEILGALADQAALALRASNQECALSKLAASLNAIGPQPA</sequence>
<reference evidence="2 3" key="1">
    <citation type="submission" date="2018-04" db="EMBL/GenBank/DDBJ databases">
        <title>Genomic Encyclopedia of Type Strains, Phase IV (KMG-IV): sequencing the most valuable type-strain genomes for metagenomic binning, comparative biology and taxonomic classification.</title>
        <authorList>
            <person name="Goeker M."/>
        </authorList>
    </citation>
    <scope>NUCLEOTIDE SEQUENCE [LARGE SCALE GENOMIC DNA]</scope>
    <source>
        <strain evidence="2 3">DSM 104150</strain>
    </source>
</reference>
<dbReference type="SUPFAM" id="SSF55781">
    <property type="entry name" value="GAF domain-like"/>
    <property type="match status" value="1"/>
</dbReference>
<dbReference type="Pfam" id="PF13492">
    <property type="entry name" value="GAF_3"/>
    <property type="match status" value="1"/>
</dbReference>
<proteinExistence type="predicted"/>
<comment type="caution">
    <text evidence="2">The sequence shown here is derived from an EMBL/GenBank/DDBJ whole genome shotgun (WGS) entry which is preliminary data.</text>
</comment>
<dbReference type="OrthoDB" id="7066464at2"/>
<evidence type="ECO:0000313" key="3">
    <source>
        <dbReference type="Proteomes" id="UP000248330"/>
    </source>
</evidence>